<dbReference type="Gene3D" id="3.40.50.720">
    <property type="entry name" value="NAD(P)-binding Rossmann-like Domain"/>
    <property type="match status" value="1"/>
</dbReference>
<dbReference type="Pfam" id="PF05201">
    <property type="entry name" value="GlutR_N"/>
    <property type="match status" value="1"/>
</dbReference>
<dbReference type="InterPro" id="IPR018214">
    <property type="entry name" value="GluRdtase_CS"/>
</dbReference>
<protein>
    <recommendedName>
        <fullName evidence="3 8">Glutamyl-tRNA reductase</fullName>
        <shortName evidence="8">GluTR</shortName>
        <ecNumber evidence="3 8">1.2.1.70</ecNumber>
    </recommendedName>
</protein>
<dbReference type="PIRSF" id="PIRSF000445">
    <property type="entry name" value="4pyrrol_synth_GluRdtase"/>
    <property type="match status" value="1"/>
</dbReference>
<comment type="subunit">
    <text evidence="8">Homodimer.</text>
</comment>
<evidence type="ECO:0000256" key="1">
    <source>
        <dbReference type="ARBA" id="ARBA00005059"/>
    </source>
</evidence>
<evidence type="ECO:0000313" key="18">
    <source>
        <dbReference type="Proteomes" id="UP000515514"/>
    </source>
</evidence>
<evidence type="ECO:0000313" key="17">
    <source>
        <dbReference type="EMBL" id="QNJ97413.1"/>
    </source>
</evidence>
<evidence type="ECO:0000256" key="7">
    <source>
        <dbReference type="ARBA" id="ARBA00047464"/>
    </source>
</evidence>
<evidence type="ECO:0000256" key="5">
    <source>
        <dbReference type="ARBA" id="ARBA00023002"/>
    </source>
</evidence>
<dbReference type="Proteomes" id="UP000515514">
    <property type="component" value="Chromosome"/>
</dbReference>
<dbReference type="HAMAP" id="MF_00087">
    <property type="entry name" value="Glu_tRNA_reductase"/>
    <property type="match status" value="1"/>
</dbReference>
<dbReference type="InterPro" id="IPR036343">
    <property type="entry name" value="GluRdtase_N_sf"/>
</dbReference>
<proteinExistence type="inferred from homology"/>
<dbReference type="PROSITE" id="PS00747">
    <property type="entry name" value="GLUTR"/>
    <property type="match status" value="1"/>
</dbReference>
<dbReference type="SUPFAM" id="SSF51735">
    <property type="entry name" value="NAD(P)-binding Rossmann-fold domains"/>
    <property type="match status" value="1"/>
</dbReference>
<evidence type="ECO:0000259" key="15">
    <source>
        <dbReference type="Pfam" id="PF01488"/>
    </source>
</evidence>
<keyword evidence="5 8" id="KW-0560">Oxidoreductase</keyword>
<dbReference type="PANTHER" id="PTHR43013">
    <property type="entry name" value="GLUTAMYL-TRNA REDUCTASE"/>
    <property type="match status" value="1"/>
</dbReference>
<dbReference type="AlphaFoldDB" id="A0A7G8PSU7"/>
<dbReference type="GO" id="GO:0019353">
    <property type="term" value="P:protoporphyrinogen IX biosynthetic process from glutamate"/>
    <property type="evidence" value="ECO:0007669"/>
    <property type="project" value="TreeGrafter"/>
</dbReference>
<dbReference type="InterPro" id="IPR015896">
    <property type="entry name" value="4pyrrol_synth_GluRdtase_dimer"/>
</dbReference>
<comment type="function">
    <text evidence="8">Catalyzes the NADPH-dependent reduction of glutamyl-tRNA(Glu) to glutamate 1-semialdehyde (GSA).</text>
</comment>
<evidence type="ECO:0000259" key="16">
    <source>
        <dbReference type="Pfam" id="PF05201"/>
    </source>
</evidence>
<feature type="site" description="Important for activity" evidence="8 12">
    <location>
        <position position="108"/>
    </location>
</feature>
<evidence type="ECO:0000256" key="8">
    <source>
        <dbReference type="HAMAP-Rule" id="MF_00087"/>
    </source>
</evidence>
<organism evidence="17 18">
    <name type="scientific">Constantimarinum furrinae</name>
    <dbReference type="NCBI Taxonomy" id="2562285"/>
    <lineage>
        <taxon>Bacteria</taxon>
        <taxon>Pseudomonadati</taxon>
        <taxon>Bacteroidota</taxon>
        <taxon>Flavobacteriia</taxon>
        <taxon>Flavobacteriales</taxon>
        <taxon>Flavobacteriaceae</taxon>
        <taxon>Altibacter/Constantimarinum group</taxon>
        <taxon>Constantimarinum</taxon>
    </lineage>
</organism>
<dbReference type="UniPathway" id="UPA00251">
    <property type="reaction ID" value="UER00316"/>
</dbReference>
<evidence type="ECO:0000256" key="10">
    <source>
        <dbReference type="PIRSR" id="PIRSR000445-2"/>
    </source>
</evidence>
<reference evidence="17 18" key="1">
    <citation type="submission" date="2020-04" db="EMBL/GenBank/DDBJ databases">
        <title>Genome sequence of Altibacter aquimarinus strain ALE3EI.</title>
        <authorList>
            <person name="Oh H.-M."/>
            <person name="Jang D."/>
        </authorList>
    </citation>
    <scope>NUCLEOTIDE SEQUENCE [LARGE SCALE GENOMIC DNA]</scope>
    <source>
        <strain evidence="17 18">ALE3EI</strain>
    </source>
</reference>
<dbReference type="EC" id="1.2.1.70" evidence="3 8"/>
<name>A0A7G8PSU7_9FLAO</name>
<dbReference type="EMBL" id="CP052909">
    <property type="protein sequence ID" value="QNJ97413.1"/>
    <property type="molecule type" value="Genomic_DNA"/>
</dbReference>
<comment type="domain">
    <text evidence="8">Possesses an unusual extended V-shaped dimeric structure with each monomer consisting of three distinct domains arranged along a curved 'spinal' alpha-helix. The N-terminal catalytic domain specifically recognizes the glutamate moiety of the substrate. The second domain is the NADPH-binding domain, and the third C-terminal domain is responsible for dimerization.</text>
</comment>
<feature type="binding site" evidence="8 10">
    <location>
        <position position="129"/>
    </location>
    <ligand>
        <name>substrate</name>
    </ligand>
</feature>
<dbReference type="InterPro" id="IPR006151">
    <property type="entry name" value="Shikm_DH/Glu-tRNA_Rdtase"/>
</dbReference>
<evidence type="ECO:0000259" key="14">
    <source>
        <dbReference type="Pfam" id="PF00745"/>
    </source>
</evidence>
<dbReference type="SUPFAM" id="SSF69075">
    <property type="entry name" value="Glutamyl tRNA-reductase dimerization domain"/>
    <property type="match status" value="1"/>
</dbReference>
<feature type="binding site" evidence="8 11">
    <location>
        <begin position="198"/>
        <end position="203"/>
    </location>
    <ligand>
        <name>NADP(+)</name>
        <dbReference type="ChEBI" id="CHEBI:58349"/>
    </ligand>
</feature>
<keyword evidence="6 8" id="KW-0627">Porphyrin biosynthesis</keyword>
<feature type="domain" description="Quinate/shikimate 5-dehydrogenase/glutamyl-tRNA reductase" evidence="15">
    <location>
        <begin position="187"/>
        <end position="310"/>
    </location>
</feature>
<dbReference type="InterPro" id="IPR015895">
    <property type="entry name" value="4pyrrol_synth_GluRdtase_N"/>
</dbReference>
<dbReference type="Gene3D" id="3.30.460.30">
    <property type="entry name" value="Glutamyl-tRNA reductase, N-terminal domain"/>
    <property type="match status" value="1"/>
</dbReference>
<dbReference type="InterPro" id="IPR036291">
    <property type="entry name" value="NAD(P)-bd_dom_sf"/>
</dbReference>
<dbReference type="RefSeq" id="WP_186991152.1">
    <property type="nucleotide sequence ID" value="NZ_CP052909.1"/>
</dbReference>
<gene>
    <name evidence="8" type="primary">hemA</name>
    <name evidence="17" type="ORF">ALE3EI_0838</name>
</gene>
<dbReference type="Pfam" id="PF00745">
    <property type="entry name" value="GlutR_dimer"/>
    <property type="match status" value="1"/>
</dbReference>
<evidence type="ECO:0000256" key="13">
    <source>
        <dbReference type="RuleBase" id="RU000584"/>
    </source>
</evidence>
<comment type="catalytic activity">
    <reaction evidence="7 8 13">
        <text>(S)-4-amino-5-oxopentanoate + tRNA(Glu) + NADP(+) = L-glutamyl-tRNA(Glu) + NADPH + H(+)</text>
        <dbReference type="Rhea" id="RHEA:12344"/>
        <dbReference type="Rhea" id="RHEA-COMP:9663"/>
        <dbReference type="Rhea" id="RHEA-COMP:9680"/>
        <dbReference type="ChEBI" id="CHEBI:15378"/>
        <dbReference type="ChEBI" id="CHEBI:57501"/>
        <dbReference type="ChEBI" id="CHEBI:57783"/>
        <dbReference type="ChEBI" id="CHEBI:58349"/>
        <dbReference type="ChEBI" id="CHEBI:78442"/>
        <dbReference type="ChEBI" id="CHEBI:78520"/>
        <dbReference type="EC" id="1.2.1.70"/>
    </reaction>
</comment>
<dbReference type="NCBIfam" id="TIGR01035">
    <property type="entry name" value="hemA"/>
    <property type="match status" value="1"/>
</dbReference>
<evidence type="ECO:0000256" key="9">
    <source>
        <dbReference type="PIRSR" id="PIRSR000445-1"/>
    </source>
</evidence>
<dbReference type="PANTHER" id="PTHR43013:SF1">
    <property type="entry name" value="GLUTAMYL-TRNA REDUCTASE"/>
    <property type="match status" value="1"/>
</dbReference>
<accession>A0A7G8PSU7</accession>
<evidence type="ECO:0000256" key="11">
    <source>
        <dbReference type="PIRSR" id="PIRSR000445-3"/>
    </source>
</evidence>
<dbReference type="InterPro" id="IPR036453">
    <property type="entry name" value="GluRdtase_dimer_dom_sf"/>
</dbReference>
<dbReference type="SUPFAM" id="SSF69742">
    <property type="entry name" value="Glutamyl tRNA-reductase catalytic, N-terminal domain"/>
    <property type="match status" value="1"/>
</dbReference>
<feature type="active site" description="Nucleophile" evidence="8 9">
    <location>
        <position position="63"/>
    </location>
</feature>
<feature type="binding site" evidence="8 10">
    <location>
        <position position="118"/>
    </location>
    <ligand>
        <name>substrate</name>
    </ligand>
</feature>
<evidence type="ECO:0000256" key="2">
    <source>
        <dbReference type="ARBA" id="ARBA00005916"/>
    </source>
</evidence>
<feature type="domain" description="Tetrapyrrole biosynthesis glutamyl-tRNA reductase dimerisation" evidence="14">
    <location>
        <begin position="324"/>
        <end position="418"/>
    </location>
</feature>
<evidence type="ECO:0000256" key="3">
    <source>
        <dbReference type="ARBA" id="ARBA00012970"/>
    </source>
</evidence>
<comment type="pathway">
    <text evidence="1 8 13">Porphyrin-containing compound metabolism; protoporphyrin-IX biosynthesis; 5-aminolevulinate from L-glutamyl-tRNA(Glu): step 1/2.</text>
</comment>
<dbReference type="FunFam" id="3.30.460.30:FF:000001">
    <property type="entry name" value="Glutamyl-tRNA reductase"/>
    <property type="match status" value="1"/>
</dbReference>
<keyword evidence="18" id="KW-1185">Reference proteome</keyword>
<dbReference type="Pfam" id="PF01488">
    <property type="entry name" value="Shikimate_DH"/>
    <property type="match status" value="1"/>
</dbReference>
<dbReference type="InterPro" id="IPR000343">
    <property type="entry name" value="4pyrrol_synth_GluRdtase"/>
</dbReference>
<comment type="miscellaneous">
    <text evidence="8">During catalysis, the active site Cys acts as a nucleophile attacking the alpha-carbonyl group of tRNA-bound glutamate with the formation of a thioester intermediate between enzyme and glutamate, and the concomitant release of tRNA(Glu). The thioester intermediate is finally reduced by direct hydride transfer from NADPH, to form the product GSA.</text>
</comment>
<keyword evidence="4 8" id="KW-0521">NADP</keyword>
<evidence type="ECO:0000256" key="12">
    <source>
        <dbReference type="PIRSR" id="PIRSR000445-4"/>
    </source>
</evidence>
<evidence type="ECO:0000256" key="4">
    <source>
        <dbReference type="ARBA" id="ARBA00022857"/>
    </source>
</evidence>
<dbReference type="GO" id="GO:0050661">
    <property type="term" value="F:NADP binding"/>
    <property type="evidence" value="ECO:0007669"/>
    <property type="project" value="InterPro"/>
</dbReference>
<feature type="domain" description="Glutamyl-tRNA reductase N-terminal" evidence="16">
    <location>
        <begin position="20"/>
        <end position="165"/>
    </location>
</feature>
<feature type="binding site" evidence="8 10">
    <location>
        <begin position="123"/>
        <end position="125"/>
    </location>
    <ligand>
        <name>substrate</name>
    </ligand>
</feature>
<evidence type="ECO:0000256" key="6">
    <source>
        <dbReference type="ARBA" id="ARBA00023244"/>
    </source>
</evidence>
<sequence length="423" mass="47605">MKNNGKRLTTIPLEGTFYAIGLNYKKADAEIRGHFSIAEEAKPAILKHAKEEGISALTVISTCNRTELYGIAEHPFQLIKLLCEHTHGSIDEFEKVAYVHKNHEAVEHLFRVATGLDSQILGDFEIISQLRTSFRLSKKLGLMSPYLERLANAVIQASKRIKNETGISTGATSVSFAAVQYIMARVPYVSEKNILLFGTGKIGRNTCENLIKHTKNEHITLINRTKTKAEAVAGKFNLIVKDYANIQSEISQSDILIVATGAQQPTISKELLYLKKPLLILDLSIPRNVATEVKENKLVTLIHLDELSSVTDKTLEHRASQIPRAEVIINEILTDFNSWTEHRKFAPTIKALKSKLSEIKSNEIDFQRKKRSDFNEEQAEIISDRIIQKITTHFANHLKDDAASTQESMELIHRVFQLSKTNP</sequence>
<comment type="similarity">
    <text evidence="2 8 13">Belongs to the glutamyl-tRNA reductase family.</text>
</comment>
<dbReference type="GO" id="GO:0008883">
    <property type="term" value="F:glutamyl-tRNA reductase activity"/>
    <property type="evidence" value="ECO:0007669"/>
    <property type="project" value="UniProtKB-UniRule"/>
</dbReference>
<dbReference type="KEGG" id="alti:ALE3EI_0838"/>
<feature type="binding site" evidence="8 10">
    <location>
        <begin position="62"/>
        <end position="65"/>
    </location>
    <ligand>
        <name>substrate</name>
    </ligand>
</feature>